<reference evidence="7" key="2">
    <citation type="submission" date="2025-05" db="UniProtKB">
        <authorList>
            <consortium name="EnsemblMetazoa"/>
        </authorList>
    </citation>
    <scope>IDENTIFICATION</scope>
</reference>
<organism evidence="10">
    <name type="scientific">Diabrotica virgifera virgifera</name>
    <name type="common">western corn rootworm</name>
    <dbReference type="NCBI Taxonomy" id="50390"/>
    <lineage>
        <taxon>Eukaryota</taxon>
        <taxon>Metazoa</taxon>
        <taxon>Ecdysozoa</taxon>
        <taxon>Arthropoda</taxon>
        <taxon>Hexapoda</taxon>
        <taxon>Insecta</taxon>
        <taxon>Pterygota</taxon>
        <taxon>Neoptera</taxon>
        <taxon>Endopterygota</taxon>
        <taxon>Coleoptera</taxon>
        <taxon>Polyphaga</taxon>
        <taxon>Cucujiformia</taxon>
        <taxon>Chrysomeloidea</taxon>
        <taxon>Chrysomelidae</taxon>
        <taxon>Galerucinae</taxon>
        <taxon>Diabroticina</taxon>
        <taxon>Diabroticites</taxon>
        <taxon>Diabrotica</taxon>
    </lineage>
</organism>
<name>A0A6P7FKK3_DIAVI</name>
<evidence type="ECO:0000313" key="7">
    <source>
        <dbReference type="EnsemblMetazoa" id="XP_028133492.1"/>
    </source>
</evidence>
<evidence type="ECO:0000256" key="1">
    <source>
        <dbReference type="ARBA" id="ARBA00004477"/>
    </source>
</evidence>
<keyword evidence="3" id="KW-0256">Endoplasmic reticulum</keyword>
<gene>
    <name evidence="9 10" type="primary">LOC114328742</name>
</gene>
<evidence type="ECO:0000313" key="9">
    <source>
        <dbReference type="RefSeq" id="XP_028133492.1"/>
    </source>
</evidence>
<dbReference type="Proteomes" id="UP001652700">
    <property type="component" value="Unplaced"/>
</dbReference>
<dbReference type="Pfam" id="PF11712">
    <property type="entry name" value="Vma12"/>
    <property type="match status" value="1"/>
</dbReference>
<dbReference type="GO" id="GO:0070072">
    <property type="term" value="P:vacuolar proton-transporting V-type ATPase complex assembly"/>
    <property type="evidence" value="ECO:0007669"/>
    <property type="project" value="InterPro"/>
</dbReference>
<protein>
    <submittedName>
        <fullName evidence="9 10">Transmembrane protein 199-like isoform X1</fullName>
    </submittedName>
</protein>
<proteinExistence type="predicted"/>
<dbReference type="PANTHER" id="PTHR31394:SF1">
    <property type="entry name" value="TRANSMEMBRANE PROTEIN 199"/>
    <property type="match status" value="1"/>
</dbReference>
<dbReference type="EnsemblMetazoa" id="XM_028277691.2">
    <property type="protein sequence ID" value="XP_028133492.1"/>
    <property type="gene ID" value="LOC114328742"/>
</dbReference>
<accession>A0A6P7FKK3</accession>
<evidence type="ECO:0000256" key="4">
    <source>
        <dbReference type="ARBA" id="ARBA00022989"/>
    </source>
</evidence>
<feature type="transmembrane region" description="Helical" evidence="6">
    <location>
        <begin position="194"/>
        <end position="219"/>
    </location>
</feature>
<keyword evidence="4 6" id="KW-1133">Transmembrane helix</keyword>
<keyword evidence="8" id="KW-1185">Reference proteome</keyword>
<sequence>MTQTNTAPIVNPAIRIRPSKKLKSYIKNLKNCNDLSIGINNILGKNKTDKNDKPPPKVYHLIDEDDEIYIKSISKRSKNDVFTEWPLTETSNVSSTEKLLSLEDLHCLHTHILQENKTAEQKVYLHEILEGCEIVLPKNEEIPRNEELDRRCKQLKAEQENQSYFDMTKNVDSRRKVYPEDTIGYQIKEMNRHLIAIFQFVVSVAAGFLFGFIGVEIIIGSLDFGFRLLLGIICALTVALAELYFLAKKLNEDLQFEHSLEEHNKKGIKLD</sequence>
<dbReference type="PANTHER" id="PTHR31394">
    <property type="entry name" value="TRANSMEMBRANE PROTEIN 199"/>
    <property type="match status" value="1"/>
</dbReference>
<evidence type="ECO:0000256" key="2">
    <source>
        <dbReference type="ARBA" id="ARBA00022692"/>
    </source>
</evidence>
<keyword evidence="5 6" id="KW-0472">Membrane</keyword>
<evidence type="ECO:0000256" key="3">
    <source>
        <dbReference type="ARBA" id="ARBA00022824"/>
    </source>
</evidence>
<dbReference type="RefSeq" id="XP_028133492.1">
    <property type="nucleotide sequence ID" value="XM_028277691.1"/>
</dbReference>
<comment type="subcellular location">
    <subcellularLocation>
        <location evidence="1">Endoplasmic reticulum membrane</location>
        <topology evidence="1">Multi-pass membrane protein</topology>
    </subcellularLocation>
</comment>
<dbReference type="AlphaFoldDB" id="A0A6P7FKK3"/>
<reference evidence="9 10" key="1">
    <citation type="submission" date="2025-04" db="UniProtKB">
        <authorList>
            <consortium name="RefSeq"/>
        </authorList>
    </citation>
    <scope>IDENTIFICATION</scope>
    <source>
        <tissue evidence="9 10">Whole insect</tissue>
    </source>
</reference>
<dbReference type="OrthoDB" id="19981at2759"/>
<dbReference type="GO" id="GO:0005789">
    <property type="term" value="C:endoplasmic reticulum membrane"/>
    <property type="evidence" value="ECO:0007669"/>
    <property type="project" value="UniProtKB-SubCell"/>
</dbReference>
<feature type="transmembrane region" description="Helical" evidence="6">
    <location>
        <begin position="225"/>
        <end position="247"/>
    </location>
</feature>
<evidence type="ECO:0000313" key="10">
    <source>
        <dbReference type="RefSeq" id="XP_028133493.1"/>
    </source>
</evidence>
<keyword evidence="2 6" id="KW-0812">Transmembrane</keyword>
<dbReference type="GeneID" id="114328742"/>
<evidence type="ECO:0000256" key="5">
    <source>
        <dbReference type="ARBA" id="ARBA00023136"/>
    </source>
</evidence>
<dbReference type="KEGG" id="dvv:114328742"/>
<evidence type="ECO:0000313" key="8">
    <source>
        <dbReference type="Proteomes" id="UP001652700"/>
    </source>
</evidence>
<dbReference type="InterPro" id="IPR021013">
    <property type="entry name" value="ATPase_Vma12"/>
</dbReference>
<evidence type="ECO:0000256" key="6">
    <source>
        <dbReference type="SAM" id="Phobius"/>
    </source>
</evidence>
<dbReference type="RefSeq" id="XP_028133493.1">
    <property type="nucleotide sequence ID" value="XM_028277692.1"/>
</dbReference>